<dbReference type="Proteomes" id="UP000887560">
    <property type="component" value="Unplaced"/>
</dbReference>
<reference evidence="2" key="1">
    <citation type="submission" date="2022-11" db="UniProtKB">
        <authorList>
            <consortium name="WormBaseParasite"/>
        </authorList>
    </citation>
    <scope>IDENTIFICATION</scope>
</reference>
<protein>
    <submittedName>
        <fullName evidence="2">Uncharacterized protein</fullName>
    </submittedName>
</protein>
<accession>A0A915NUB8</accession>
<proteinExistence type="predicted"/>
<keyword evidence="1" id="KW-1185">Reference proteome</keyword>
<sequence length="82" mass="9389">MLHQQCITEQPQLTRYAEFADKRNENRNNSECPLNCCRCPAFNCPRCYANCCNDCHRTDCLRYLGLICCCCSLVIDLISGSD</sequence>
<dbReference type="WBParaSite" id="scf7180000420376.g5220">
    <property type="protein sequence ID" value="scf7180000420376.g5220"/>
    <property type="gene ID" value="scf7180000420376.g5220"/>
</dbReference>
<evidence type="ECO:0000313" key="2">
    <source>
        <dbReference type="WBParaSite" id="scf7180000420376.g5220"/>
    </source>
</evidence>
<evidence type="ECO:0000313" key="1">
    <source>
        <dbReference type="Proteomes" id="UP000887560"/>
    </source>
</evidence>
<organism evidence="1 2">
    <name type="scientific">Meloidogyne floridensis</name>
    <dbReference type="NCBI Taxonomy" id="298350"/>
    <lineage>
        <taxon>Eukaryota</taxon>
        <taxon>Metazoa</taxon>
        <taxon>Ecdysozoa</taxon>
        <taxon>Nematoda</taxon>
        <taxon>Chromadorea</taxon>
        <taxon>Rhabditida</taxon>
        <taxon>Tylenchina</taxon>
        <taxon>Tylenchomorpha</taxon>
        <taxon>Tylenchoidea</taxon>
        <taxon>Meloidogynidae</taxon>
        <taxon>Meloidogyninae</taxon>
        <taxon>Meloidogyne</taxon>
    </lineage>
</organism>
<name>A0A915NUB8_9BILA</name>
<dbReference type="AlphaFoldDB" id="A0A915NUB8"/>